<evidence type="ECO:0000313" key="2">
    <source>
        <dbReference type="Proteomes" id="UP001153050"/>
    </source>
</evidence>
<accession>A0ABN8KCG4</accession>
<dbReference type="EMBL" id="CAKXZT010000160">
    <property type="protein sequence ID" value="CAH2407933.1"/>
    <property type="molecule type" value="Genomic_DNA"/>
</dbReference>
<name>A0ABN8KCG4_9HYPH</name>
<evidence type="ECO:0000313" key="1">
    <source>
        <dbReference type="EMBL" id="CAH2407933.1"/>
    </source>
</evidence>
<protein>
    <submittedName>
        <fullName evidence="1">Uncharacterized protein</fullName>
    </submittedName>
</protein>
<keyword evidence="2" id="KW-1185">Reference proteome</keyword>
<organism evidence="1 2">
    <name type="scientific">Mesorhizobium escarrei</name>
    <dbReference type="NCBI Taxonomy" id="666018"/>
    <lineage>
        <taxon>Bacteria</taxon>
        <taxon>Pseudomonadati</taxon>
        <taxon>Pseudomonadota</taxon>
        <taxon>Alphaproteobacteria</taxon>
        <taxon>Hyphomicrobiales</taxon>
        <taxon>Phyllobacteriaceae</taxon>
        <taxon>Mesorhizobium</taxon>
    </lineage>
</organism>
<reference evidence="1 2" key="1">
    <citation type="submission" date="2022-03" db="EMBL/GenBank/DDBJ databases">
        <authorList>
            <person name="Brunel B."/>
        </authorList>
    </citation>
    <scope>NUCLEOTIDE SEQUENCE [LARGE SCALE GENOMIC DNA]</scope>
    <source>
        <strain evidence="1">STM5069sample</strain>
    </source>
</reference>
<sequence length="59" mass="6749">MGQHPISGRCIWWFDYDLTMVIPPNRASCPCAEVFETLNRSVGFDERKYAKGVIARVLC</sequence>
<dbReference type="Proteomes" id="UP001153050">
    <property type="component" value="Unassembled WGS sequence"/>
</dbReference>
<proteinExistence type="predicted"/>
<comment type="caution">
    <text evidence="1">The sequence shown here is derived from an EMBL/GenBank/DDBJ whole genome shotgun (WGS) entry which is preliminary data.</text>
</comment>
<gene>
    <name evidence="1" type="ORF">MES5069_620160</name>
</gene>